<reference evidence="3 4" key="1">
    <citation type="submission" date="2018-05" db="EMBL/GenBank/DDBJ databases">
        <title>Genome Sequence of an Efficient Indole-Degrading Bacterium, Alcaligenes sp.YBY.</title>
        <authorList>
            <person name="Yang B."/>
        </authorList>
    </citation>
    <scope>NUCLEOTIDE SEQUENCE [LARGE SCALE GENOMIC DNA]</scope>
    <source>
        <strain evidence="3 4">YBY</strain>
    </source>
</reference>
<feature type="signal peptide" evidence="2">
    <location>
        <begin position="1"/>
        <end position="37"/>
    </location>
</feature>
<proteinExistence type="inferred from homology"/>
<dbReference type="Pfam" id="PF03401">
    <property type="entry name" value="TctC"/>
    <property type="match status" value="1"/>
</dbReference>
<accession>A0A2U2BIW6</accession>
<dbReference type="Gene3D" id="3.40.190.150">
    <property type="entry name" value="Bordetella uptake gene, domain 1"/>
    <property type="match status" value="1"/>
</dbReference>
<dbReference type="InterPro" id="IPR042100">
    <property type="entry name" value="Bug_dom1"/>
</dbReference>
<evidence type="ECO:0000313" key="3">
    <source>
        <dbReference type="EMBL" id="PWE13964.1"/>
    </source>
</evidence>
<gene>
    <name evidence="3" type="ORF">DF183_12455</name>
</gene>
<dbReference type="PANTHER" id="PTHR42928">
    <property type="entry name" value="TRICARBOXYLATE-BINDING PROTEIN"/>
    <property type="match status" value="1"/>
</dbReference>
<dbReference type="STRING" id="511.UZ73_12470"/>
<dbReference type="InterPro" id="IPR005064">
    <property type="entry name" value="BUG"/>
</dbReference>
<dbReference type="EMBL" id="QEXO01000003">
    <property type="protein sequence ID" value="PWE13964.1"/>
    <property type="molecule type" value="Genomic_DNA"/>
</dbReference>
<dbReference type="PIRSF" id="PIRSF017082">
    <property type="entry name" value="YflP"/>
    <property type="match status" value="1"/>
</dbReference>
<organism evidence="3 4">
    <name type="scientific">Alcaligenes faecalis</name>
    <dbReference type="NCBI Taxonomy" id="511"/>
    <lineage>
        <taxon>Bacteria</taxon>
        <taxon>Pseudomonadati</taxon>
        <taxon>Pseudomonadota</taxon>
        <taxon>Betaproteobacteria</taxon>
        <taxon>Burkholderiales</taxon>
        <taxon>Alcaligenaceae</taxon>
        <taxon>Alcaligenes</taxon>
    </lineage>
</organism>
<evidence type="ECO:0000256" key="1">
    <source>
        <dbReference type="ARBA" id="ARBA00006987"/>
    </source>
</evidence>
<dbReference type="PANTHER" id="PTHR42928:SF5">
    <property type="entry name" value="BLR1237 PROTEIN"/>
    <property type="match status" value="1"/>
</dbReference>
<sequence length="340" mass="36500">MTNTLVALHRAGLRCRVVLRRLVVTAILTLPGMSAQASDSYPDQPVHIVVPYGGGGIADQVPRLLGNQLQRHFGQAFIIESKPGAGGLIGADYLLRQPADGYTVLSAATNNLVINQFLFPDQKLDPLEQFTPIAKLVSVPLLIVVNAELPIRSLDELIAYLRVQKGDANYGSPSAGTLPHLAGALLLQASNTKAVHVPYRGGGAMVTGLGAGEVQFAVIGYLSVQAMLQSGRVRALAVVAPQRLAVLPEVPTVQEAGWGKLLAAIPDNWWMLVARKDTPAERREALSSAVLSVLQTPELVRQYEDAGLQINAQAGPALEQELRQEAQVWQEKLQGLELNM</sequence>
<comment type="caution">
    <text evidence="3">The sequence shown here is derived from an EMBL/GenBank/DDBJ whole genome shotgun (WGS) entry which is preliminary data.</text>
</comment>
<dbReference type="RefSeq" id="WP_109089224.1">
    <property type="nucleotide sequence ID" value="NZ_QEXO01000003.1"/>
</dbReference>
<feature type="chain" id="PRO_5015446747" evidence="2">
    <location>
        <begin position="38"/>
        <end position="340"/>
    </location>
</feature>
<dbReference type="SUPFAM" id="SSF53850">
    <property type="entry name" value="Periplasmic binding protein-like II"/>
    <property type="match status" value="1"/>
</dbReference>
<dbReference type="Proteomes" id="UP000245216">
    <property type="component" value="Unassembled WGS sequence"/>
</dbReference>
<keyword evidence="2" id="KW-0732">Signal</keyword>
<reference evidence="3 4" key="2">
    <citation type="submission" date="2018-05" db="EMBL/GenBank/DDBJ databases">
        <authorList>
            <person name="Lanie J.A."/>
            <person name="Ng W.-L."/>
            <person name="Kazmierczak K.M."/>
            <person name="Andrzejewski T.M."/>
            <person name="Davidsen T.M."/>
            <person name="Wayne K.J."/>
            <person name="Tettelin H."/>
            <person name="Glass J.I."/>
            <person name="Rusch D."/>
            <person name="Podicherti R."/>
            <person name="Tsui H.-C.T."/>
            <person name="Winkler M.E."/>
        </authorList>
    </citation>
    <scope>NUCLEOTIDE SEQUENCE [LARGE SCALE GENOMIC DNA]</scope>
    <source>
        <strain evidence="3 4">YBY</strain>
    </source>
</reference>
<comment type="similarity">
    <text evidence="1">Belongs to the UPF0065 (bug) family.</text>
</comment>
<protein>
    <submittedName>
        <fullName evidence="3">Tripartite tricarboxylate transporter substrate binding protein</fullName>
    </submittedName>
</protein>
<evidence type="ECO:0000313" key="4">
    <source>
        <dbReference type="Proteomes" id="UP000245216"/>
    </source>
</evidence>
<evidence type="ECO:0000256" key="2">
    <source>
        <dbReference type="SAM" id="SignalP"/>
    </source>
</evidence>
<name>A0A2U2BIW6_ALCFA</name>
<dbReference type="AlphaFoldDB" id="A0A2U2BIW6"/>
<dbReference type="Gene3D" id="3.40.190.10">
    <property type="entry name" value="Periplasmic binding protein-like II"/>
    <property type="match status" value="1"/>
</dbReference>
<dbReference type="CDD" id="cd07012">
    <property type="entry name" value="PBP2_Bug_TTT"/>
    <property type="match status" value="1"/>
</dbReference>